<evidence type="ECO:0000256" key="1">
    <source>
        <dbReference type="SAM" id="MobiDB-lite"/>
    </source>
</evidence>
<proteinExistence type="predicted"/>
<accession>A0A922NMZ1</accession>
<dbReference type="AlphaFoldDB" id="A0A922NMZ1"/>
<protein>
    <submittedName>
        <fullName evidence="2">Uncharacterized protein</fullName>
    </submittedName>
</protein>
<organism evidence="2 3">
    <name type="scientific">Pyrenophora tritici-repentis</name>
    <dbReference type="NCBI Taxonomy" id="45151"/>
    <lineage>
        <taxon>Eukaryota</taxon>
        <taxon>Fungi</taxon>
        <taxon>Dikarya</taxon>
        <taxon>Ascomycota</taxon>
        <taxon>Pezizomycotina</taxon>
        <taxon>Dothideomycetes</taxon>
        <taxon>Pleosporomycetidae</taxon>
        <taxon>Pleosporales</taxon>
        <taxon>Pleosporineae</taxon>
        <taxon>Pleosporaceae</taxon>
        <taxon>Pyrenophora</taxon>
    </lineage>
</organism>
<dbReference type="Proteomes" id="UP000249757">
    <property type="component" value="Unassembled WGS sequence"/>
</dbReference>
<evidence type="ECO:0000313" key="2">
    <source>
        <dbReference type="EMBL" id="KAI1518670.1"/>
    </source>
</evidence>
<feature type="region of interest" description="Disordered" evidence="1">
    <location>
        <begin position="1"/>
        <end position="20"/>
    </location>
</feature>
<sequence>MLSKPGAPNTNKHMYGVQRTSQQWRIQTQRKMRATVDINLGHFLVVTFPTVMIAI</sequence>
<gene>
    <name evidence="2" type="ORF">Ptr86124_001798</name>
</gene>
<feature type="compositionally biased region" description="Polar residues" evidence="1">
    <location>
        <begin position="8"/>
        <end position="20"/>
    </location>
</feature>
<keyword evidence="3" id="KW-1185">Reference proteome</keyword>
<evidence type="ECO:0000313" key="3">
    <source>
        <dbReference type="Proteomes" id="UP000249757"/>
    </source>
</evidence>
<reference evidence="3" key="1">
    <citation type="journal article" date="2022" name="Microb. Genom.">
        <title>A global pangenome for the wheat fungal pathogen Pyrenophora tritici-repentis and prediction of effector protein structural homology.</title>
        <authorList>
            <person name="Moolhuijzen P.M."/>
            <person name="See P.T."/>
            <person name="Shi G."/>
            <person name="Powell H.R."/>
            <person name="Cockram J."/>
            <person name="Jorgensen L.N."/>
            <person name="Benslimane H."/>
            <person name="Strelkov S.E."/>
            <person name="Turner J."/>
            <person name="Liu Z."/>
            <person name="Moffat C.S."/>
        </authorList>
    </citation>
    <scope>NUCLEOTIDE SEQUENCE [LARGE SCALE GENOMIC DNA]</scope>
</reference>
<name>A0A922NMZ1_9PLEO</name>
<comment type="caution">
    <text evidence="2">The sequence shown here is derived from an EMBL/GenBank/DDBJ whole genome shotgun (WGS) entry which is preliminary data.</text>
</comment>
<dbReference type="EMBL" id="NRDI02000002">
    <property type="protein sequence ID" value="KAI1518670.1"/>
    <property type="molecule type" value="Genomic_DNA"/>
</dbReference>